<comment type="caution">
    <text evidence="1">The sequence shown here is derived from an EMBL/GenBank/DDBJ whole genome shotgun (WGS) entry which is preliminary data.</text>
</comment>
<protein>
    <submittedName>
        <fullName evidence="1">Uncharacterized protein</fullName>
    </submittedName>
</protein>
<dbReference type="EMBL" id="JAAVJH010000016">
    <property type="protein sequence ID" value="NJR80377.1"/>
    <property type="molecule type" value="Genomic_DNA"/>
</dbReference>
<accession>A0ABX1CVD0</accession>
<dbReference type="Proteomes" id="UP000732399">
    <property type="component" value="Unassembled WGS sequence"/>
</dbReference>
<sequence length="144" mass="16133">MKELDWRRFGLEGKALGHLVASAGHFLARGHRAGEDCWALTCLLARQASDGRTIAAHLLDTARRPSYRVVAWGAPFSTRDTLKAAGYRWNATQRVWWIEGDGEKIGHEDAFLRSLHGGTSRFVIWTAAVGTNGQQKPERCRKVY</sequence>
<gene>
    <name evidence="1" type="ORF">HBH26_17495</name>
</gene>
<keyword evidence="2" id="KW-1185">Reference proteome</keyword>
<dbReference type="RefSeq" id="WP_168135933.1">
    <property type="nucleotide sequence ID" value="NZ_JAAVJH010000016.1"/>
</dbReference>
<evidence type="ECO:0000313" key="1">
    <source>
        <dbReference type="EMBL" id="NJR80377.1"/>
    </source>
</evidence>
<reference evidence="1 2" key="1">
    <citation type="submission" date="2020-03" db="EMBL/GenBank/DDBJ databases">
        <authorList>
            <person name="Wang L."/>
            <person name="He N."/>
            <person name="Li Y."/>
            <person name="Fang Y."/>
            <person name="Zhang F."/>
        </authorList>
    </citation>
    <scope>NUCLEOTIDE SEQUENCE [LARGE SCALE GENOMIC DNA]</scope>
    <source>
        <strain evidence="1 2">36D10-4-7</strain>
    </source>
</reference>
<organism evidence="1 2">
    <name type="scientific">Sphingomonas corticis</name>
    <dbReference type="NCBI Taxonomy" id="2722791"/>
    <lineage>
        <taxon>Bacteria</taxon>
        <taxon>Pseudomonadati</taxon>
        <taxon>Pseudomonadota</taxon>
        <taxon>Alphaproteobacteria</taxon>
        <taxon>Sphingomonadales</taxon>
        <taxon>Sphingomonadaceae</taxon>
        <taxon>Sphingomonas</taxon>
    </lineage>
</organism>
<name>A0ABX1CVD0_9SPHN</name>
<proteinExistence type="predicted"/>
<evidence type="ECO:0000313" key="2">
    <source>
        <dbReference type="Proteomes" id="UP000732399"/>
    </source>
</evidence>